<accession>A0A978UBY6</accession>
<feature type="compositionally biased region" description="Polar residues" evidence="9">
    <location>
        <begin position="405"/>
        <end position="423"/>
    </location>
</feature>
<comment type="catalytic activity">
    <reaction evidence="1">
        <text>S-ubiquitinyl-[E2 ubiquitin-conjugating enzyme]-L-cysteine + [acceptor protein]-L-lysine = [E2 ubiquitin-conjugating enzyme]-L-cysteine + N(6)-ubiquitinyl-[acceptor protein]-L-lysine.</text>
        <dbReference type="EC" id="2.3.2.27"/>
    </reaction>
</comment>
<evidence type="ECO:0000313" key="12">
    <source>
        <dbReference type="EMBL" id="KAH7512279.1"/>
    </source>
</evidence>
<evidence type="ECO:0000313" key="13">
    <source>
        <dbReference type="Proteomes" id="UP000813462"/>
    </source>
</evidence>
<keyword evidence="7" id="KW-0862">Zinc</keyword>
<dbReference type="EC" id="2.3.2.27" evidence="2"/>
<evidence type="ECO:0000256" key="9">
    <source>
        <dbReference type="SAM" id="MobiDB-lite"/>
    </source>
</evidence>
<evidence type="ECO:0000256" key="5">
    <source>
        <dbReference type="ARBA" id="ARBA00022771"/>
    </source>
</evidence>
<dbReference type="Gene3D" id="3.30.40.10">
    <property type="entry name" value="Zinc/RING finger domain, C3HC4 (zinc finger)"/>
    <property type="match status" value="1"/>
</dbReference>
<evidence type="ECO:0000256" key="4">
    <source>
        <dbReference type="ARBA" id="ARBA00022723"/>
    </source>
</evidence>
<dbReference type="Proteomes" id="UP000813462">
    <property type="component" value="Unassembled WGS sequence"/>
</dbReference>
<dbReference type="EMBL" id="JAEACU010000012">
    <property type="protein sequence ID" value="KAH7512279.1"/>
    <property type="molecule type" value="Genomic_DNA"/>
</dbReference>
<dbReference type="GO" id="GO:0008270">
    <property type="term" value="F:zinc ion binding"/>
    <property type="evidence" value="ECO:0007669"/>
    <property type="project" value="UniProtKB-KW"/>
</dbReference>
<keyword evidence="10" id="KW-1133">Transmembrane helix</keyword>
<feature type="transmembrane region" description="Helical" evidence="10">
    <location>
        <begin position="6"/>
        <end position="25"/>
    </location>
</feature>
<comment type="caution">
    <text evidence="12">The sequence shown here is derived from an EMBL/GenBank/DDBJ whole genome shotgun (WGS) entry which is preliminary data.</text>
</comment>
<dbReference type="SMART" id="SM00184">
    <property type="entry name" value="RING"/>
    <property type="match status" value="1"/>
</dbReference>
<dbReference type="GO" id="GO:0061630">
    <property type="term" value="F:ubiquitin protein ligase activity"/>
    <property type="evidence" value="ECO:0007669"/>
    <property type="project" value="UniProtKB-EC"/>
</dbReference>
<dbReference type="InterPro" id="IPR013083">
    <property type="entry name" value="Znf_RING/FYVE/PHD"/>
</dbReference>
<name>A0A978UBY6_ZIZJJ</name>
<gene>
    <name evidence="12" type="ORF">FEM48_Zijuj12G0073800</name>
</gene>
<dbReference type="Pfam" id="PF13639">
    <property type="entry name" value="zf-RING_2"/>
    <property type="match status" value="1"/>
</dbReference>
<feature type="compositionally biased region" description="Polar residues" evidence="9">
    <location>
        <begin position="264"/>
        <end position="282"/>
    </location>
</feature>
<evidence type="ECO:0000256" key="8">
    <source>
        <dbReference type="PROSITE-ProRule" id="PRU00175"/>
    </source>
</evidence>
<dbReference type="PROSITE" id="PS50089">
    <property type="entry name" value="ZF_RING_2"/>
    <property type="match status" value="1"/>
</dbReference>
<dbReference type="InterPro" id="IPR001841">
    <property type="entry name" value="Znf_RING"/>
</dbReference>
<evidence type="ECO:0000256" key="2">
    <source>
        <dbReference type="ARBA" id="ARBA00012483"/>
    </source>
</evidence>
<sequence>MGDPKYIVYGVIYIYTVGMNFCIALRHGCLFPLGSEKFAFREHCLSHFGLLIVFTCIEISRDFSGLKVLEMEEANGAESHSTSAAAFVEGGVQDACDDACSICLEEFCEKEPSTMTNCRHEFHLQCILEWCQRSSQCPMCWQSISLKDPSSQELLKAVEQERSLRATPRNATIYNHSLGGFEVQRLPLGANNAELEETIMHHLASAAAMGRPHNLGRREGQRIRISARGRPHLYVYSAHPSALPSGSVSASGADTEPAAIAVASPSTPLQSSGDEPSEQTSQYHFVQTDRNSSLASGSNWRPNRRAISCINRSASHSSSLNEDDEAGPSDFQSFSESLKSKFNAMSMRYKESISKSTKGWKERLFSRTTSMSGIGSEVRREVTAGISSIRERFETRAVGRADQVSIGNNLADGSSTEGSNQNNGERRGRHSVTQRNIPTSCAASSASG</sequence>
<feature type="compositionally biased region" description="Polar residues" evidence="9">
    <location>
        <begin position="433"/>
        <end position="448"/>
    </location>
</feature>
<keyword evidence="6" id="KW-0833">Ubl conjugation pathway</keyword>
<dbReference type="PANTHER" id="PTHR46463:SF78">
    <property type="entry name" value="RING-TYPE DOMAIN-CONTAINING PROTEIN"/>
    <property type="match status" value="1"/>
</dbReference>
<reference evidence="12" key="1">
    <citation type="journal article" date="2021" name="Front. Plant Sci.">
        <title>Chromosome-Scale Genome Assembly for Chinese Sour Jujube and Insights Into Its Genome Evolution and Domestication Signature.</title>
        <authorList>
            <person name="Shen L.-Y."/>
            <person name="Luo H."/>
            <person name="Wang X.-L."/>
            <person name="Wang X.-M."/>
            <person name="Qiu X.-J."/>
            <person name="Liu H."/>
            <person name="Zhou S.-S."/>
            <person name="Jia K.-H."/>
            <person name="Nie S."/>
            <person name="Bao Y.-T."/>
            <person name="Zhang R.-G."/>
            <person name="Yun Q.-Z."/>
            <person name="Chai Y.-H."/>
            <person name="Lu J.-Y."/>
            <person name="Li Y."/>
            <person name="Zhao S.-W."/>
            <person name="Mao J.-F."/>
            <person name="Jia S.-G."/>
            <person name="Mao Y.-M."/>
        </authorList>
    </citation>
    <scope>NUCLEOTIDE SEQUENCE</scope>
    <source>
        <strain evidence="12">AT0</strain>
        <tissue evidence="12">Leaf</tissue>
    </source>
</reference>
<evidence type="ECO:0000256" key="3">
    <source>
        <dbReference type="ARBA" id="ARBA00022679"/>
    </source>
</evidence>
<keyword evidence="3" id="KW-0808">Transferase</keyword>
<dbReference type="SUPFAM" id="SSF57850">
    <property type="entry name" value="RING/U-box"/>
    <property type="match status" value="1"/>
</dbReference>
<evidence type="ECO:0000256" key="7">
    <source>
        <dbReference type="ARBA" id="ARBA00022833"/>
    </source>
</evidence>
<keyword evidence="10" id="KW-0472">Membrane</keyword>
<organism evidence="12 13">
    <name type="scientific">Ziziphus jujuba var. spinosa</name>
    <dbReference type="NCBI Taxonomy" id="714518"/>
    <lineage>
        <taxon>Eukaryota</taxon>
        <taxon>Viridiplantae</taxon>
        <taxon>Streptophyta</taxon>
        <taxon>Embryophyta</taxon>
        <taxon>Tracheophyta</taxon>
        <taxon>Spermatophyta</taxon>
        <taxon>Magnoliopsida</taxon>
        <taxon>eudicotyledons</taxon>
        <taxon>Gunneridae</taxon>
        <taxon>Pentapetalae</taxon>
        <taxon>rosids</taxon>
        <taxon>fabids</taxon>
        <taxon>Rosales</taxon>
        <taxon>Rhamnaceae</taxon>
        <taxon>Paliureae</taxon>
        <taxon>Ziziphus</taxon>
    </lineage>
</organism>
<keyword evidence="4" id="KW-0479">Metal-binding</keyword>
<evidence type="ECO:0000256" key="1">
    <source>
        <dbReference type="ARBA" id="ARBA00000900"/>
    </source>
</evidence>
<evidence type="ECO:0000259" key="11">
    <source>
        <dbReference type="PROSITE" id="PS50089"/>
    </source>
</evidence>
<evidence type="ECO:0000256" key="6">
    <source>
        <dbReference type="ARBA" id="ARBA00022786"/>
    </source>
</evidence>
<dbReference type="PANTHER" id="PTHR46463">
    <property type="entry name" value="ZINC FINGER, RING/FYVE/PHD-TYPE"/>
    <property type="match status" value="1"/>
</dbReference>
<keyword evidence="10" id="KW-0812">Transmembrane</keyword>
<feature type="region of interest" description="Disordered" evidence="9">
    <location>
        <begin position="403"/>
        <end position="448"/>
    </location>
</feature>
<evidence type="ECO:0000256" key="10">
    <source>
        <dbReference type="SAM" id="Phobius"/>
    </source>
</evidence>
<keyword evidence="5 8" id="KW-0863">Zinc-finger</keyword>
<dbReference type="FunFam" id="3.30.40.10:FF:000705">
    <property type="entry name" value="E3 ubiquitin-protein ligase RHF2A isoform X1"/>
    <property type="match status" value="1"/>
</dbReference>
<feature type="region of interest" description="Disordered" evidence="9">
    <location>
        <begin position="263"/>
        <end position="282"/>
    </location>
</feature>
<feature type="domain" description="RING-type" evidence="11">
    <location>
        <begin position="100"/>
        <end position="140"/>
    </location>
</feature>
<proteinExistence type="predicted"/>
<protein>
    <recommendedName>
        <fullName evidence="2">RING-type E3 ubiquitin transferase</fullName>
        <ecNumber evidence="2">2.3.2.27</ecNumber>
    </recommendedName>
</protein>
<dbReference type="AlphaFoldDB" id="A0A978UBY6"/>